<dbReference type="Gene3D" id="1.20.1640.10">
    <property type="entry name" value="Multidrug efflux transporter AcrB transmembrane domain"/>
    <property type="match status" value="2"/>
</dbReference>
<sequence>MALDSGATAPRRLRWLLPALAIIAFLLVGWPLGSLAGKVNEVQRNDTAEYLPASAEATVVQQQIRRFAGRDTMPAIIVYSRPSGLTPADRQKIASDVRAVSDRLGGKLAASPLGPVPSADGQAAQVLVQFAGSDARKLQADIRWIRARVDDTPGLRAHVGGPGGIMADLMSVFDGINGMLLVVTAGIVLVILVFVYRSPILPFVVLGVAGISLGMSNGLVYLLAKNDILTVSGQTQAILDVLVVGAGTDYALLLVSRFREELRRHASRYDAVRTAWRASVEPIVASASTVILGLLCMLVSDLKSTRGLGPVAAIGIGCALLCMLVLLPAALALCGRVAFWPFLPRFGARPAEEHGVWARIAGLVGARPRTVWVATALLLVAFAAGLFRLQSNGIPQTAQFLGNPDSKVAQTDIGRHFPAGDGSPAIVIARADTLRDVVRTAQSVPGVARAVPYAPTPPPGATPPIATPLPKIVDGRVRVDVTLAVPADSDRAGDVVRALRAKLHALPGADAEVGGFTAINLDVQTTAQRDRNLVIPLVLAVVFVVLMLLLRAVVAPLLLIVTVILSFFATLGVSGVVFRDVLGFAGADSSFPLFAFVFLVALGVDYNIFLMTRVREEAARRGHRPGTLAGLSVTGGVITSAGVVLAATFGALSVLPLVFVAEIAFTVAFGVLLDTLVVRSLMVPALTVDVGPVVWWPGRLWRWVESETRAVPGRKLQGTGPLNS</sequence>
<evidence type="ECO:0000256" key="2">
    <source>
        <dbReference type="ARBA" id="ARBA00010157"/>
    </source>
</evidence>
<keyword evidence="10" id="KW-1185">Reference proteome</keyword>
<dbReference type="PANTHER" id="PTHR33406">
    <property type="entry name" value="MEMBRANE PROTEIN MJ1562-RELATED"/>
    <property type="match status" value="1"/>
</dbReference>
<dbReference type="RefSeq" id="WP_167924573.1">
    <property type="nucleotide sequence ID" value="NZ_JAATVY010000004.1"/>
</dbReference>
<feature type="transmembrane region" description="Helical" evidence="7">
    <location>
        <begin position="236"/>
        <end position="255"/>
    </location>
</feature>
<evidence type="ECO:0000256" key="4">
    <source>
        <dbReference type="ARBA" id="ARBA00022692"/>
    </source>
</evidence>
<evidence type="ECO:0000256" key="3">
    <source>
        <dbReference type="ARBA" id="ARBA00022475"/>
    </source>
</evidence>
<name>A0ABX0XUH3_9ACTN</name>
<evidence type="ECO:0000259" key="8">
    <source>
        <dbReference type="Pfam" id="PF03176"/>
    </source>
</evidence>
<feature type="domain" description="Membrane transport protein MMPL" evidence="8">
    <location>
        <begin position="407"/>
        <end position="702"/>
    </location>
</feature>
<dbReference type="Proteomes" id="UP000722989">
    <property type="component" value="Unassembled WGS sequence"/>
</dbReference>
<feature type="transmembrane region" description="Helical" evidence="7">
    <location>
        <begin position="533"/>
        <end position="550"/>
    </location>
</feature>
<comment type="caution">
    <text evidence="9">The sequence shown here is derived from an EMBL/GenBank/DDBJ whole genome shotgun (WGS) entry which is preliminary data.</text>
</comment>
<keyword evidence="4 7" id="KW-0812">Transmembrane</keyword>
<feature type="transmembrane region" description="Helical" evidence="7">
    <location>
        <begin position="371"/>
        <end position="389"/>
    </location>
</feature>
<evidence type="ECO:0000256" key="7">
    <source>
        <dbReference type="SAM" id="Phobius"/>
    </source>
</evidence>
<organism evidence="9 10">
    <name type="scientific">Planosporangium thailandense</name>
    <dbReference type="NCBI Taxonomy" id="765197"/>
    <lineage>
        <taxon>Bacteria</taxon>
        <taxon>Bacillati</taxon>
        <taxon>Actinomycetota</taxon>
        <taxon>Actinomycetes</taxon>
        <taxon>Micromonosporales</taxon>
        <taxon>Micromonosporaceae</taxon>
        <taxon>Planosporangium</taxon>
    </lineage>
</organism>
<evidence type="ECO:0000313" key="10">
    <source>
        <dbReference type="Proteomes" id="UP000722989"/>
    </source>
</evidence>
<keyword evidence="6 7" id="KW-0472">Membrane</keyword>
<evidence type="ECO:0000256" key="6">
    <source>
        <dbReference type="ARBA" id="ARBA00023136"/>
    </source>
</evidence>
<keyword evidence="5 7" id="KW-1133">Transmembrane helix</keyword>
<feature type="transmembrane region" description="Helical" evidence="7">
    <location>
        <begin position="176"/>
        <end position="196"/>
    </location>
</feature>
<dbReference type="InterPro" id="IPR004869">
    <property type="entry name" value="MMPL_dom"/>
</dbReference>
<feature type="transmembrane region" description="Helical" evidence="7">
    <location>
        <begin position="557"/>
        <end position="578"/>
    </location>
</feature>
<dbReference type="SUPFAM" id="SSF82866">
    <property type="entry name" value="Multidrug efflux transporter AcrB transmembrane domain"/>
    <property type="match status" value="2"/>
</dbReference>
<evidence type="ECO:0000313" key="9">
    <source>
        <dbReference type="EMBL" id="NJC69658.1"/>
    </source>
</evidence>
<feature type="domain" description="Membrane transport protein MMPL" evidence="8">
    <location>
        <begin position="51"/>
        <end position="370"/>
    </location>
</feature>
<feature type="transmembrane region" description="Helical" evidence="7">
    <location>
        <begin position="312"/>
        <end position="339"/>
    </location>
</feature>
<feature type="transmembrane region" description="Helical" evidence="7">
    <location>
        <begin position="276"/>
        <end position="300"/>
    </location>
</feature>
<evidence type="ECO:0000256" key="5">
    <source>
        <dbReference type="ARBA" id="ARBA00022989"/>
    </source>
</evidence>
<protein>
    <submittedName>
        <fullName evidence="9">MMPL family transporter</fullName>
    </submittedName>
</protein>
<keyword evidence="3" id="KW-1003">Cell membrane</keyword>
<dbReference type="InterPro" id="IPR050545">
    <property type="entry name" value="Mycobact_MmpL"/>
</dbReference>
<reference evidence="9 10" key="1">
    <citation type="submission" date="2020-03" db="EMBL/GenBank/DDBJ databases">
        <title>WGS of the type strain of Planosporangium spp.</title>
        <authorList>
            <person name="Thawai C."/>
        </authorList>
    </citation>
    <scope>NUCLEOTIDE SEQUENCE [LARGE SCALE GENOMIC DNA]</scope>
    <source>
        <strain evidence="9 10">TBRC 5610</strain>
    </source>
</reference>
<proteinExistence type="inferred from homology"/>
<feature type="transmembrane region" description="Helical" evidence="7">
    <location>
        <begin position="654"/>
        <end position="673"/>
    </location>
</feature>
<feature type="transmembrane region" description="Helical" evidence="7">
    <location>
        <begin position="12"/>
        <end position="32"/>
    </location>
</feature>
<gene>
    <name evidence="9" type="ORF">HC031_07990</name>
</gene>
<dbReference type="Pfam" id="PF03176">
    <property type="entry name" value="MMPL"/>
    <property type="match status" value="2"/>
</dbReference>
<feature type="transmembrane region" description="Helical" evidence="7">
    <location>
        <begin position="590"/>
        <end position="608"/>
    </location>
</feature>
<evidence type="ECO:0000256" key="1">
    <source>
        <dbReference type="ARBA" id="ARBA00004651"/>
    </source>
</evidence>
<feature type="transmembrane region" description="Helical" evidence="7">
    <location>
        <begin position="203"/>
        <end position="224"/>
    </location>
</feature>
<dbReference type="PANTHER" id="PTHR33406:SF6">
    <property type="entry name" value="MEMBRANE PROTEIN YDGH-RELATED"/>
    <property type="match status" value="1"/>
</dbReference>
<comment type="similarity">
    <text evidence="2">Belongs to the resistance-nodulation-cell division (RND) (TC 2.A.6) family. MmpL subfamily.</text>
</comment>
<comment type="subcellular location">
    <subcellularLocation>
        <location evidence="1">Cell membrane</location>
        <topology evidence="1">Multi-pass membrane protein</topology>
    </subcellularLocation>
</comment>
<dbReference type="EMBL" id="JAATVY010000004">
    <property type="protein sequence ID" value="NJC69658.1"/>
    <property type="molecule type" value="Genomic_DNA"/>
</dbReference>
<accession>A0ABX0XUH3</accession>
<feature type="transmembrane region" description="Helical" evidence="7">
    <location>
        <begin position="628"/>
        <end position="648"/>
    </location>
</feature>